<dbReference type="AlphaFoldDB" id="A0A2K2DAK5"/>
<proteinExistence type="predicted"/>
<name>A0A2K2DAK5_BRADI</name>
<dbReference type="OrthoDB" id="695058at2759"/>
<dbReference type="EMBL" id="CM000881">
    <property type="protein sequence ID" value="PNT71310.1"/>
    <property type="molecule type" value="Genomic_DNA"/>
</dbReference>
<reference evidence="1" key="2">
    <citation type="submission" date="2017-06" db="EMBL/GenBank/DDBJ databases">
        <title>WGS assembly of Brachypodium distachyon.</title>
        <authorList>
            <consortium name="The International Brachypodium Initiative"/>
            <person name="Lucas S."/>
            <person name="Harmon-Smith M."/>
            <person name="Lail K."/>
            <person name="Tice H."/>
            <person name="Grimwood J."/>
            <person name="Bruce D."/>
            <person name="Barry K."/>
            <person name="Shu S."/>
            <person name="Lindquist E."/>
            <person name="Wang M."/>
            <person name="Pitluck S."/>
            <person name="Vogel J.P."/>
            <person name="Garvin D.F."/>
            <person name="Mockler T.C."/>
            <person name="Schmutz J."/>
            <person name="Rokhsar D."/>
            <person name="Bevan M.W."/>
        </authorList>
    </citation>
    <scope>NUCLEOTIDE SEQUENCE</scope>
    <source>
        <strain evidence="1">Bd21</strain>
    </source>
</reference>
<accession>A0A2K2DAK5</accession>
<dbReference type="InParanoid" id="A0A2K2DAK5"/>
<dbReference type="Proteomes" id="UP000008810">
    <property type="component" value="Chromosome 2"/>
</dbReference>
<protein>
    <submittedName>
        <fullName evidence="1 2">Uncharacterized protein</fullName>
    </submittedName>
</protein>
<dbReference type="Gramene" id="PNT71310">
    <property type="protein sequence ID" value="PNT71310"/>
    <property type="gene ID" value="BRADI_2g26218v3"/>
</dbReference>
<reference evidence="1 2" key="1">
    <citation type="journal article" date="2010" name="Nature">
        <title>Genome sequencing and analysis of the model grass Brachypodium distachyon.</title>
        <authorList>
            <consortium name="International Brachypodium Initiative"/>
        </authorList>
    </citation>
    <scope>NUCLEOTIDE SEQUENCE [LARGE SCALE GENOMIC DNA]</scope>
    <source>
        <strain evidence="1 2">Bd21</strain>
    </source>
</reference>
<evidence type="ECO:0000313" key="2">
    <source>
        <dbReference type="EnsemblPlants" id="PNT71310"/>
    </source>
</evidence>
<evidence type="ECO:0000313" key="3">
    <source>
        <dbReference type="Proteomes" id="UP000008810"/>
    </source>
</evidence>
<organism evidence="1">
    <name type="scientific">Brachypodium distachyon</name>
    <name type="common">Purple false brome</name>
    <name type="synonym">Trachynia distachya</name>
    <dbReference type="NCBI Taxonomy" id="15368"/>
    <lineage>
        <taxon>Eukaryota</taxon>
        <taxon>Viridiplantae</taxon>
        <taxon>Streptophyta</taxon>
        <taxon>Embryophyta</taxon>
        <taxon>Tracheophyta</taxon>
        <taxon>Spermatophyta</taxon>
        <taxon>Magnoliopsida</taxon>
        <taxon>Liliopsida</taxon>
        <taxon>Poales</taxon>
        <taxon>Poaceae</taxon>
        <taxon>BOP clade</taxon>
        <taxon>Pooideae</taxon>
        <taxon>Stipodae</taxon>
        <taxon>Brachypodieae</taxon>
        <taxon>Brachypodium</taxon>
    </lineage>
</organism>
<sequence length="90" mass="10165">MAATAWRKNCTVHDGITDGVWIHALRGKISNAVQLDEFVSLWLRLQAMVLYPGTHDSISWRWTFHGNYTSSSAYKAQFLGSMHAQHTSTV</sequence>
<reference evidence="2" key="3">
    <citation type="submission" date="2018-08" db="UniProtKB">
        <authorList>
            <consortium name="EnsemblPlants"/>
        </authorList>
    </citation>
    <scope>IDENTIFICATION</scope>
    <source>
        <strain evidence="2">cv. Bd21</strain>
    </source>
</reference>
<keyword evidence="3" id="KW-1185">Reference proteome</keyword>
<evidence type="ECO:0000313" key="1">
    <source>
        <dbReference type="EMBL" id="PNT71310.1"/>
    </source>
</evidence>
<gene>
    <name evidence="1" type="ORF">BRADI_2g26218v3</name>
</gene>
<dbReference type="EnsemblPlants" id="PNT71310">
    <property type="protein sequence ID" value="PNT71310"/>
    <property type="gene ID" value="BRADI_2g26218v3"/>
</dbReference>